<proteinExistence type="predicted"/>
<organism evidence="1 2">
    <name type="scientific">Dermacentor silvarum</name>
    <name type="common">Tick</name>
    <dbReference type="NCBI Taxonomy" id="543639"/>
    <lineage>
        <taxon>Eukaryota</taxon>
        <taxon>Metazoa</taxon>
        <taxon>Ecdysozoa</taxon>
        <taxon>Arthropoda</taxon>
        <taxon>Chelicerata</taxon>
        <taxon>Arachnida</taxon>
        <taxon>Acari</taxon>
        <taxon>Parasitiformes</taxon>
        <taxon>Ixodida</taxon>
        <taxon>Ixodoidea</taxon>
        <taxon>Ixodidae</taxon>
        <taxon>Rhipicephalinae</taxon>
        <taxon>Dermacentor</taxon>
    </lineage>
</organism>
<protein>
    <submittedName>
        <fullName evidence="1">Uncharacterized protein</fullName>
    </submittedName>
</protein>
<reference evidence="1" key="1">
    <citation type="submission" date="2020-05" db="EMBL/GenBank/DDBJ databases">
        <title>Large-scale comparative analyses of tick genomes elucidate their genetic diversity and vector capacities.</title>
        <authorList>
            <person name="Jia N."/>
            <person name="Wang J."/>
            <person name="Shi W."/>
            <person name="Du L."/>
            <person name="Sun Y."/>
            <person name="Zhan W."/>
            <person name="Jiang J."/>
            <person name="Wang Q."/>
            <person name="Zhang B."/>
            <person name="Ji P."/>
            <person name="Sakyi L.B."/>
            <person name="Cui X."/>
            <person name="Yuan T."/>
            <person name="Jiang B."/>
            <person name="Yang W."/>
            <person name="Lam T.T.-Y."/>
            <person name="Chang Q."/>
            <person name="Ding S."/>
            <person name="Wang X."/>
            <person name="Zhu J."/>
            <person name="Ruan X."/>
            <person name="Zhao L."/>
            <person name="Wei J."/>
            <person name="Que T."/>
            <person name="Du C."/>
            <person name="Cheng J."/>
            <person name="Dai P."/>
            <person name="Han X."/>
            <person name="Huang E."/>
            <person name="Gao Y."/>
            <person name="Liu J."/>
            <person name="Shao H."/>
            <person name="Ye R."/>
            <person name="Li L."/>
            <person name="Wei W."/>
            <person name="Wang X."/>
            <person name="Wang C."/>
            <person name="Yang T."/>
            <person name="Huo Q."/>
            <person name="Li W."/>
            <person name="Guo W."/>
            <person name="Chen H."/>
            <person name="Zhou L."/>
            <person name="Ni X."/>
            <person name="Tian J."/>
            <person name="Zhou Y."/>
            <person name="Sheng Y."/>
            <person name="Liu T."/>
            <person name="Pan Y."/>
            <person name="Xia L."/>
            <person name="Li J."/>
            <person name="Zhao F."/>
            <person name="Cao W."/>
        </authorList>
    </citation>
    <scope>NUCLEOTIDE SEQUENCE</scope>
    <source>
        <strain evidence="1">Dsil-2018</strain>
    </source>
</reference>
<evidence type="ECO:0000313" key="2">
    <source>
        <dbReference type="Proteomes" id="UP000821865"/>
    </source>
</evidence>
<gene>
    <name evidence="1" type="ORF">HPB49_021887</name>
</gene>
<comment type="caution">
    <text evidence="1">The sequence shown here is derived from an EMBL/GenBank/DDBJ whole genome shotgun (WGS) entry which is preliminary data.</text>
</comment>
<sequence>MAGWARSFPESTAMDAGLWAWFLATPWRQLLPLTRNWCGAFLKPGALEEAATIPLAYTTAYYALLVRGNSATRRLECIGQAAIFIALSMGCTVFSTFSTREEYQFLKSVFPCLEDRHFIRSDDLYLDEQILKETGGRGANVVLNICNSEKLEASACSLACRGCVISVETYRSATKSSTRVDELCDKLKGVNVVHVEPDVLHLNNASALEDRCRVAKLLNDGIASGAVKPLISTCFPRDEAVEAFRLIANGNSKGKVLIQVRSEEGCSSTGPSPAFAVEALPRVYLYESKTYIIVGGLSDIALELAEWLIDRGCRKLLLNSPFGVKTGFQRFRIHKWQRAGVTVLVSDADTSTKEGASKIVQQAAAMGPVGGIYILLTLLLGVHYTDRNADELDLFIKLKVDGTIHLDELSRKCCPHLDHFLVFSSLCSSCGSPCDPYSGYADSVVERICENRVADELPGLAIQWGALEDGSPTEDTTGPAVTSDGTVPQRISSCLDVIERFLGQSHPVVSSLVRTNLPLEPHKTTDKMDLVCSVARVFGFRDPMNLDPTATLGDLGMDSAMGVDVQQLIEEECGLNLSVHEIRQLTIGQLLNIGGVKSDCAATLLKRSPTGA</sequence>
<accession>A0ACB8CTD8</accession>
<evidence type="ECO:0000313" key="1">
    <source>
        <dbReference type="EMBL" id="KAH7950290.1"/>
    </source>
</evidence>
<name>A0ACB8CTD8_DERSI</name>
<dbReference type="Proteomes" id="UP000821865">
    <property type="component" value="Chromosome 5"/>
</dbReference>
<dbReference type="EMBL" id="CM023474">
    <property type="protein sequence ID" value="KAH7950290.1"/>
    <property type="molecule type" value="Genomic_DNA"/>
</dbReference>
<keyword evidence="2" id="KW-1185">Reference proteome</keyword>